<feature type="signal peptide" evidence="2">
    <location>
        <begin position="1"/>
        <end position="27"/>
    </location>
</feature>
<evidence type="ECO:0000256" key="1">
    <source>
        <dbReference type="ARBA" id="ARBA00022729"/>
    </source>
</evidence>
<proteinExistence type="predicted"/>
<evidence type="ECO:0000313" key="4">
    <source>
        <dbReference type="EMBL" id="AEU34953.1"/>
    </source>
</evidence>
<keyword evidence="5" id="KW-1185">Reference proteome</keyword>
<dbReference type="KEGG" id="gma:AciX8_0603"/>
<reference evidence="4 5" key="1">
    <citation type="submission" date="2011-11" db="EMBL/GenBank/DDBJ databases">
        <title>Complete sequence of Granulicella mallensis MP5ACTX8.</title>
        <authorList>
            <consortium name="US DOE Joint Genome Institute"/>
            <person name="Lucas S."/>
            <person name="Copeland A."/>
            <person name="Lapidus A."/>
            <person name="Cheng J.-F."/>
            <person name="Goodwin L."/>
            <person name="Pitluck S."/>
            <person name="Peters L."/>
            <person name="Lu M."/>
            <person name="Detter J.C."/>
            <person name="Han C."/>
            <person name="Tapia R."/>
            <person name="Land M."/>
            <person name="Hauser L."/>
            <person name="Kyrpides N."/>
            <person name="Ivanova N."/>
            <person name="Mikhailova N."/>
            <person name="Pagani I."/>
            <person name="Rawat S."/>
            <person name="Mannisto M."/>
            <person name="Haggblom M."/>
            <person name="Woyke T."/>
        </authorList>
    </citation>
    <scope>NUCLEOTIDE SEQUENCE [LARGE SCALE GENOMIC DNA]</scope>
    <source>
        <strain evidence="5">ATCC BAA-1857 / DSM 23137 / MP5ACTX8</strain>
    </source>
</reference>
<sequence precursor="true">MFVSTLRSCFYLLLAAFLCVLVLPASAQLPPPGYNSHWRTADGSEKLALEFGGGWDLAMGAARQSETRGWNYMMGAGYNFNRHLALLGEYGFNHFTVPPQPKLSDTIPISGSLHIWSVTADPKFQYFATDRVGAYVIGGGGFYRTSNHSDADNGEANDAGGVNFGTGIALKVSDNSDAKFYAEGRYTWIDNKPTPHTTYIPLTMGIRW</sequence>
<dbReference type="InterPro" id="IPR027385">
    <property type="entry name" value="Beta-barrel_OMP"/>
</dbReference>
<dbReference type="eggNOG" id="ENOG502ZP77">
    <property type="taxonomic scope" value="Bacteria"/>
</dbReference>
<protein>
    <recommendedName>
        <fullName evidence="3">Outer membrane protein beta-barrel domain-containing protein</fullName>
    </recommendedName>
</protein>
<gene>
    <name evidence="4" type="ordered locus">AciX8_0603</name>
</gene>
<dbReference type="InterPro" id="IPR011250">
    <property type="entry name" value="OMP/PagP_B-barrel"/>
</dbReference>
<dbReference type="HOGENOM" id="CLU_1319424_0_0_0"/>
<evidence type="ECO:0000256" key="2">
    <source>
        <dbReference type="SAM" id="SignalP"/>
    </source>
</evidence>
<evidence type="ECO:0000313" key="5">
    <source>
        <dbReference type="Proteomes" id="UP000007113"/>
    </source>
</evidence>
<accession>G8NQ97</accession>
<keyword evidence="1 2" id="KW-0732">Signal</keyword>
<dbReference type="EMBL" id="CP003130">
    <property type="protein sequence ID" value="AEU34953.1"/>
    <property type="molecule type" value="Genomic_DNA"/>
</dbReference>
<dbReference type="OrthoDB" id="121699at2"/>
<dbReference type="Gene3D" id="2.40.160.20">
    <property type="match status" value="1"/>
</dbReference>
<organism evidence="4 5">
    <name type="scientific">Granulicella mallensis (strain ATCC BAA-1857 / DSM 23137 / MP5ACTX8)</name>
    <dbReference type="NCBI Taxonomy" id="682795"/>
    <lineage>
        <taxon>Bacteria</taxon>
        <taxon>Pseudomonadati</taxon>
        <taxon>Acidobacteriota</taxon>
        <taxon>Terriglobia</taxon>
        <taxon>Terriglobales</taxon>
        <taxon>Acidobacteriaceae</taxon>
        <taxon>Granulicella</taxon>
    </lineage>
</organism>
<name>G8NQ97_GRAMM</name>
<dbReference type="Pfam" id="PF13505">
    <property type="entry name" value="OMP_b-brl"/>
    <property type="match status" value="1"/>
</dbReference>
<dbReference type="SUPFAM" id="SSF56925">
    <property type="entry name" value="OMPA-like"/>
    <property type="match status" value="1"/>
</dbReference>
<feature type="domain" description="Outer membrane protein beta-barrel" evidence="3">
    <location>
        <begin position="17"/>
        <end position="196"/>
    </location>
</feature>
<feature type="chain" id="PRO_5003512855" description="Outer membrane protein beta-barrel domain-containing protein" evidence="2">
    <location>
        <begin position="28"/>
        <end position="208"/>
    </location>
</feature>
<evidence type="ECO:0000259" key="3">
    <source>
        <dbReference type="Pfam" id="PF13505"/>
    </source>
</evidence>
<dbReference type="AlphaFoldDB" id="G8NQ97"/>
<dbReference type="Proteomes" id="UP000007113">
    <property type="component" value="Chromosome"/>
</dbReference>